<accession>A0ABV4AQY9</accession>
<name>A0ABV4AQY9_9GAMM</name>
<evidence type="ECO:0000313" key="1">
    <source>
        <dbReference type="EMBL" id="MEY2182330.1"/>
    </source>
</evidence>
<keyword evidence="2" id="KW-1185">Reference proteome</keyword>
<comment type="caution">
    <text evidence="1">The sequence shown here is derived from an EMBL/GenBank/DDBJ whole genome shotgun (WGS) entry which is preliminary data.</text>
</comment>
<gene>
    <name evidence="1" type="ORF">AB7878_07855</name>
</gene>
<reference evidence="1 2" key="1">
    <citation type="submission" date="2024-07" db="EMBL/GenBank/DDBJ databases">
        <title>Molecular mechanisms and environmental adaptations of flagellar loss and biofilm growth of Rhodanobacter under environmental stress.</title>
        <authorList>
            <person name="Chen M."/>
        </authorList>
    </citation>
    <scope>NUCLEOTIDE SEQUENCE [LARGE SCALE GENOMIC DNA]</scope>
    <source>
        <strain evidence="1 2">RS22</strain>
    </source>
</reference>
<dbReference type="EMBL" id="JBGBPY010000001">
    <property type="protein sequence ID" value="MEY2182330.1"/>
    <property type="molecule type" value="Genomic_DNA"/>
</dbReference>
<proteinExistence type="predicted"/>
<dbReference type="Proteomes" id="UP001562159">
    <property type="component" value="Unassembled WGS sequence"/>
</dbReference>
<sequence length="67" mass="6700">MKHETLMLHGLFAACLLVCALVVGSMLTTVPLSAQFAAKAGATHALVASTNACVAPGHGATCPLPRG</sequence>
<evidence type="ECO:0000313" key="2">
    <source>
        <dbReference type="Proteomes" id="UP001562159"/>
    </source>
</evidence>
<dbReference type="PROSITE" id="PS51257">
    <property type="entry name" value="PROKAR_LIPOPROTEIN"/>
    <property type="match status" value="1"/>
</dbReference>
<protein>
    <submittedName>
        <fullName evidence="1">Uncharacterized protein</fullName>
    </submittedName>
</protein>
<organism evidence="1 2">
    <name type="scientific">Rhodanobacter humi</name>
    <dbReference type="NCBI Taxonomy" id="1888173"/>
    <lineage>
        <taxon>Bacteria</taxon>
        <taxon>Pseudomonadati</taxon>
        <taxon>Pseudomonadota</taxon>
        <taxon>Gammaproteobacteria</taxon>
        <taxon>Lysobacterales</taxon>
        <taxon>Rhodanobacteraceae</taxon>
        <taxon>Rhodanobacter</taxon>
    </lineage>
</organism>